<comment type="caution">
    <text evidence="5">The sequence shown here is derived from an EMBL/GenBank/DDBJ whole genome shotgun (WGS) entry which is preliminary data.</text>
</comment>
<evidence type="ECO:0000313" key="5">
    <source>
        <dbReference type="EMBL" id="MBN2067971.1"/>
    </source>
</evidence>
<dbReference type="InterPro" id="IPR017911">
    <property type="entry name" value="MacB-like_ATP-bd"/>
</dbReference>
<dbReference type="PANTHER" id="PTHR24220:SF86">
    <property type="entry name" value="ABC TRANSPORTER ABCH.1"/>
    <property type="match status" value="1"/>
</dbReference>
<evidence type="ECO:0000256" key="3">
    <source>
        <dbReference type="ARBA" id="ARBA00022840"/>
    </source>
</evidence>
<dbReference type="InterPro" id="IPR003593">
    <property type="entry name" value="AAA+_ATPase"/>
</dbReference>
<dbReference type="Pfam" id="PF00005">
    <property type="entry name" value="ABC_tran"/>
    <property type="match status" value="1"/>
</dbReference>
<accession>A0A938YUW0</accession>
<evidence type="ECO:0000259" key="4">
    <source>
        <dbReference type="PROSITE" id="PS50893"/>
    </source>
</evidence>
<dbReference type="GO" id="GO:0005886">
    <property type="term" value="C:plasma membrane"/>
    <property type="evidence" value="ECO:0007669"/>
    <property type="project" value="TreeGrafter"/>
</dbReference>
<dbReference type="PANTHER" id="PTHR24220">
    <property type="entry name" value="IMPORT ATP-BINDING PROTEIN"/>
    <property type="match status" value="1"/>
</dbReference>
<dbReference type="FunFam" id="3.40.50.300:FF:000032">
    <property type="entry name" value="Export ABC transporter ATP-binding protein"/>
    <property type="match status" value="1"/>
</dbReference>
<feature type="domain" description="ABC transporter" evidence="4">
    <location>
        <begin position="6"/>
        <end position="236"/>
    </location>
</feature>
<dbReference type="GO" id="GO:0016887">
    <property type="term" value="F:ATP hydrolysis activity"/>
    <property type="evidence" value="ECO:0007669"/>
    <property type="project" value="InterPro"/>
</dbReference>
<dbReference type="GO" id="GO:0022857">
    <property type="term" value="F:transmembrane transporter activity"/>
    <property type="evidence" value="ECO:0007669"/>
    <property type="project" value="TreeGrafter"/>
</dbReference>
<dbReference type="GO" id="GO:0005524">
    <property type="term" value="F:ATP binding"/>
    <property type="evidence" value="ECO:0007669"/>
    <property type="project" value="UniProtKB-KW"/>
</dbReference>
<dbReference type="CDD" id="cd03255">
    <property type="entry name" value="ABC_MJ0796_LolCDE_FtsE"/>
    <property type="match status" value="1"/>
</dbReference>
<organism evidence="5 6">
    <name type="scientific">Candidatus Iainarchaeum sp</name>
    <dbReference type="NCBI Taxonomy" id="3101447"/>
    <lineage>
        <taxon>Archaea</taxon>
        <taxon>Candidatus Iainarchaeota</taxon>
        <taxon>Candidatus Iainarchaeia</taxon>
        <taxon>Candidatus Iainarchaeales</taxon>
        <taxon>Candidatus Iainarchaeaceae</taxon>
        <taxon>Candidatus Iainarchaeum</taxon>
    </lineage>
</organism>
<dbReference type="InterPro" id="IPR027417">
    <property type="entry name" value="P-loop_NTPase"/>
</dbReference>
<reference evidence="5" key="1">
    <citation type="submission" date="2021-01" db="EMBL/GenBank/DDBJ databases">
        <title>Active Sulfur Cycling in an Early Earth Analoge.</title>
        <authorList>
            <person name="Hahn C.R."/>
            <person name="Youssef N.H."/>
            <person name="Elshahed M."/>
        </authorList>
    </citation>
    <scope>NUCLEOTIDE SEQUENCE</scope>
    <source>
        <strain evidence="5">Zod_Metabat.1151</strain>
    </source>
</reference>
<name>A0A938YUW0_9ARCH</name>
<dbReference type="InterPro" id="IPR003439">
    <property type="entry name" value="ABC_transporter-like_ATP-bd"/>
</dbReference>
<dbReference type="AlphaFoldDB" id="A0A938YUW0"/>
<evidence type="ECO:0000256" key="1">
    <source>
        <dbReference type="ARBA" id="ARBA00022448"/>
    </source>
</evidence>
<dbReference type="InterPro" id="IPR015854">
    <property type="entry name" value="ABC_transpr_LolD-like"/>
</dbReference>
<keyword evidence="3 5" id="KW-0067">ATP-binding</keyword>
<dbReference type="PROSITE" id="PS50893">
    <property type="entry name" value="ABC_TRANSPORTER_2"/>
    <property type="match status" value="1"/>
</dbReference>
<evidence type="ECO:0000313" key="6">
    <source>
        <dbReference type="Proteomes" id="UP000809243"/>
    </source>
</evidence>
<keyword evidence="1" id="KW-0813">Transport</keyword>
<protein>
    <submittedName>
        <fullName evidence="5">ABC transporter ATP-binding protein</fullName>
    </submittedName>
</protein>
<dbReference type="Proteomes" id="UP000809243">
    <property type="component" value="Unassembled WGS sequence"/>
</dbReference>
<proteinExistence type="predicted"/>
<dbReference type="PROSITE" id="PS00211">
    <property type="entry name" value="ABC_TRANSPORTER_1"/>
    <property type="match status" value="1"/>
</dbReference>
<gene>
    <name evidence="5" type="ORF">JW744_05885</name>
</gene>
<dbReference type="SUPFAM" id="SSF52540">
    <property type="entry name" value="P-loop containing nucleoside triphosphate hydrolases"/>
    <property type="match status" value="1"/>
</dbReference>
<sequence length="236" mass="25980">MESAVLELKDVWKVYKMDAVGVPALRGISLKVNKGEFVAVVGASGSGKSTALNMIGALDIPTKGLVFLDGNEITSLPESSLARIRGKKIGFVFQTFNLYPTLNVFDNIALPMRIHEFTEQEIEKQVRELAELVGLKHRAKHRPSQLSGGERQRVAIARALAAEPSMVLADEPTGNLDTKTSREILNLFVDLNRKEGKTIVMVTHEPGLAAYAGRIVELRDGKIVFDGKSQKWRNTK</sequence>
<dbReference type="GO" id="GO:0098796">
    <property type="term" value="C:membrane protein complex"/>
    <property type="evidence" value="ECO:0007669"/>
    <property type="project" value="UniProtKB-ARBA"/>
</dbReference>
<dbReference type="SMART" id="SM00382">
    <property type="entry name" value="AAA"/>
    <property type="match status" value="1"/>
</dbReference>
<dbReference type="InterPro" id="IPR017871">
    <property type="entry name" value="ABC_transporter-like_CS"/>
</dbReference>
<evidence type="ECO:0000256" key="2">
    <source>
        <dbReference type="ARBA" id="ARBA00022741"/>
    </source>
</evidence>
<keyword evidence="2" id="KW-0547">Nucleotide-binding</keyword>
<dbReference type="EMBL" id="JAFGDB010000104">
    <property type="protein sequence ID" value="MBN2067971.1"/>
    <property type="molecule type" value="Genomic_DNA"/>
</dbReference>
<dbReference type="Gene3D" id="3.40.50.300">
    <property type="entry name" value="P-loop containing nucleotide triphosphate hydrolases"/>
    <property type="match status" value="1"/>
</dbReference>